<dbReference type="EMBL" id="OY288114">
    <property type="protein sequence ID" value="CAJ0854787.1"/>
    <property type="molecule type" value="Genomic_DNA"/>
</dbReference>
<proteinExistence type="predicted"/>
<name>A0AA48LXK1_9ZZZZ</name>
<gene>
    <name evidence="1" type="ORF">AMST5_00773</name>
</gene>
<accession>A0AA48LXK1</accession>
<evidence type="ECO:0000313" key="1">
    <source>
        <dbReference type="EMBL" id="CAJ0854787.1"/>
    </source>
</evidence>
<reference evidence="1" key="1">
    <citation type="submission" date="2023-07" db="EMBL/GenBank/DDBJ databases">
        <authorList>
            <person name="Pelsma A.J. K."/>
        </authorList>
    </citation>
    <scope>NUCLEOTIDE SEQUENCE</scope>
</reference>
<organism evidence="1">
    <name type="scientific">freshwater sediment metagenome</name>
    <dbReference type="NCBI Taxonomy" id="556182"/>
    <lineage>
        <taxon>unclassified sequences</taxon>
        <taxon>metagenomes</taxon>
        <taxon>ecological metagenomes</taxon>
    </lineage>
</organism>
<protein>
    <submittedName>
        <fullName evidence="1">Uncharacterized protein</fullName>
    </submittedName>
</protein>
<dbReference type="AlphaFoldDB" id="A0AA48LXK1"/>
<sequence>MAAEENPKSRAKEAVLNTPAARRVYSDSVRLAVATVLRDRGNPWMLSTEIASEINRLNMCPRRDGGRVSVQLVGRLTRNYAGLFERKGGMVRLRSTQLGS</sequence>